<dbReference type="EMBL" id="JAPVEA010000005">
    <property type="protein sequence ID" value="KAJ5453649.1"/>
    <property type="molecule type" value="Genomic_DNA"/>
</dbReference>
<dbReference type="AlphaFoldDB" id="A0AAD6C8P8"/>
<proteinExistence type="predicted"/>
<evidence type="ECO:0000313" key="2">
    <source>
        <dbReference type="Proteomes" id="UP001213681"/>
    </source>
</evidence>
<reference evidence="1" key="2">
    <citation type="journal article" date="2023" name="IMA Fungus">
        <title>Comparative genomic study of the Penicillium genus elucidates a diverse pangenome and 15 lateral gene transfer events.</title>
        <authorList>
            <person name="Petersen C."/>
            <person name="Sorensen T."/>
            <person name="Nielsen M.R."/>
            <person name="Sondergaard T.E."/>
            <person name="Sorensen J.L."/>
            <person name="Fitzpatrick D.A."/>
            <person name="Frisvad J.C."/>
            <person name="Nielsen K.L."/>
        </authorList>
    </citation>
    <scope>NUCLEOTIDE SEQUENCE</scope>
    <source>
        <strain evidence="1">IBT 16125</strain>
    </source>
</reference>
<dbReference type="GeneID" id="81598230"/>
<gene>
    <name evidence="1" type="ORF">N7458_004605</name>
</gene>
<reference evidence="1" key="1">
    <citation type="submission" date="2022-12" db="EMBL/GenBank/DDBJ databases">
        <authorList>
            <person name="Petersen C."/>
        </authorList>
    </citation>
    <scope>NUCLEOTIDE SEQUENCE</scope>
    <source>
        <strain evidence="1">IBT 16125</strain>
    </source>
</reference>
<sequence>MFKIRATDGVRVLDDPSEEQLHDLLADMNLSCNIVIVERLGSNPVSDYGDFIQVMLNADPNYGSFLVEYREGGPTAHFQTTVLRESDWDSVLDYGFERVVWVDL</sequence>
<dbReference type="RefSeq" id="XP_056766605.1">
    <property type="nucleotide sequence ID" value="XM_056907987.1"/>
</dbReference>
<name>A0AAD6C8P8_9EURO</name>
<comment type="caution">
    <text evidence="1">The sequence shown here is derived from an EMBL/GenBank/DDBJ whole genome shotgun (WGS) entry which is preliminary data.</text>
</comment>
<evidence type="ECO:0000313" key="1">
    <source>
        <dbReference type="EMBL" id="KAJ5453649.1"/>
    </source>
</evidence>
<organism evidence="1 2">
    <name type="scientific">Penicillium daleae</name>
    <dbReference type="NCBI Taxonomy" id="63821"/>
    <lineage>
        <taxon>Eukaryota</taxon>
        <taxon>Fungi</taxon>
        <taxon>Dikarya</taxon>
        <taxon>Ascomycota</taxon>
        <taxon>Pezizomycotina</taxon>
        <taxon>Eurotiomycetes</taxon>
        <taxon>Eurotiomycetidae</taxon>
        <taxon>Eurotiales</taxon>
        <taxon>Aspergillaceae</taxon>
        <taxon>Penicillium</taxon>
    </lineage>
</organism>
<accession>A0AAD6C8P8</accession>
<protein>
    <submittedName>
        <fullName evidence="1">Uncharacterized protein</fullName>
    </submittedName>
</protein>
<dbReference type="Proteomes" id="UP001213681">
    <property type="component" value="Unassembled WGS sequence"/>
</dbReference>
<keyword evidence="2" id="KW-1185">Reference proteome</keyword>